<reference evidence="1" key="1">
    <citation type="submission" date="2021-08" db="EMBL/GenBank/DDBJ databases">
        <title>The first chromosome-level gecko genome reveals the dynamic sex chromosomes of Neotropical dwarf geckos (Sphaerodactylidae: Sphaerodactylus).</title>
        <authorList>
            <person name="Pinto B.J."/>
            <person name="Keating S.E."/>
            <person name="Gamble T."/>
        </authorList>
    </citation>
    <scope>NUCLEOTIDE SEQUENCE</scope>
    <source>
        <strain evidence="1">TG3544</strain>
    </source>
</reference>
<dbReference type="EMBL" id="CM037618">
    <property type="protein sequence ID" value="KAH8000882.1"/>
    <property type="molecule type" value="Genomic_DNA"/>
</dbReference>
<organism evidence="1 2">
    <name type="scientific">Sphaerodactylus townsendi</name>
    <dbReference type="NCBI Taxonomy" id="933632"/>
    <lineage>
        <taxon>Eukaryota</taxon>
        <taxon>Metazoa</taxon>
        <taxon>Chordata</taxon>
        <taxon>Craniata</taxon>
        <taxon>Vertebrata</taxon>
        <taxon>Euteleostomi</taxon>
        <taxon>Lepidosauria</taxon>
        <taxon>Squamata</taxon>
        <taxon>Bifurcata</taxon>
        <taxon>Gekkota</taxon>
        <taxon>Sphaerodactylidae</taxon>
        <taxon>Sphaerodactylus</taxon>
    </lineage>
</organism>
<evidence type="ECO:0000313" key="1">
    <source>
        <dbReference type="EMBL" id="KAH8000882.1"/>
    </source>
</evidence>
<name>A0ACB8F6X4_9SAUR</name>
<sequence>MLGANLCVTEGEDVATCAQFGIFKKAQQEVMFPNRSLVLAHPTVERSAHRRVESKKECFRASLSASKNTWCVSSPPQKGFREMFSFTAVPCYGSKDAPVWSVTAIPKKLLVNQQYLVIC</sequence>
<accession>A0ACB8F6X4</accession>
<dbReference type="Proteomes" id="UP000827872">
    <property type="component" value="Linkage Group LG05"/>
</dbReference>
<comment type="caution">
    <text evidence="1">The sequence shown here is derived from an EMBL/GenBank/DDBJ whole genome shotgun (WGS) entry which is preliminary data.</text>
</comment>
<keyword evidence="2" id="KW-1185">Reference proteome</keyword>
<proteinExistence type="predicted"/>
<evidence type="ECO:0000313" key="2">
    <source>
        <dbReference type="Proteomes" id="UP000827872"/>
    </source>
</evidence>
<protein>
    <submittedName>
        <fullName evidence="1">Uncharacterized protein</fullName>
    </submittedName>
</protein>
<gene>
    <name evidence="1" type="ORF">K3G42_029755</name>
</gene>